<keyword evidence="10 13" id="KW-0472">Membrane</keyword>
<feature type="transmembrane region" description="Helical" evidence="13">
    <location>
        <begin position="25"/>
        <end position="42"/>
    </location>
</feature>
<evidence type="ECO:0000256" key="10">
    <source>
        <dbReference type="ARBA" id="ARBA00023136"/>
    </source>
</evidence>
<keyword evidence="7" id="KW-0630">Potassium</keyword>
<evidence type="ECO:0000313" key="15">
    <source>
        <dbReference type="Proteomes" id="UP001596226"/>
    </source>
</evidence>
<dbReference type="PANTHER" id="PTHR31462:SF5">
    <property type="entry name" value="ENDOSOMAL_LYSOSOMAL PROTON CHANNEL TMEM175"/>
    <property type="match status" value="1"/>
</dbReference>
<proteinExistence type="inferred from homology"/>
<sequence>MGTDRGTDDGGFAAAPNLRSETTRLLSFSDGVFAIIITLLVLDLQPHEVRRGELLHALTERWPAYLAYLASYLVVAVSWLNHRAALHRVGSSGKGLQWWNLGVLFSTALVPFAASVVSQAVREGDRADERVGVALYGAVGLLLSASWMGLFHYLARRRDLLDPAVSPGFFPGERTRAAVGVLGYVLAILVGFLARPLFALVIFLLLPLFYALTSSGLYELRLLRHPRR</sequence>
<comment type="catalytic activity">
    <reaction evidence="12">
        <text>K(+)(in) = K(+)(out)</text>
        <dbReference type="Rhea" id="RHEA:29463"/>
        <dbReference type="ChEBI" id="CHEBI:29103"/>
    </reaction>
</comment>
<dbReference type="EMBL" id="JBHSQS010000014">
    <property type="protein sequence ID" value="MFC5926109.1"/>
    <property type="molecule type" value="Genomic_DNA"/>
</dbReference>
<evidence type="ECO:0000256" key="3">
    <source>
        <dbReference type="ARBA" id="ARBA00022448"/>
    </source>
</evidence>
<accession>A0ABW1HC98</accession>
<protein>
    <submittedName>
        <fullName evidence="14">TMEM175 family protein</fullName>
    </submittedName>
</protein>
<keyword evidence="4" id="KW-0633">Potassium transport</keyword>
<keyword evidence="5 13" id="KW-0812">Transmembrane</keyword>
<comment type="similarity">
    <text evidence="2">Belongs to the TMEM175 family.</text>
</comment>
<evidence type="ECO:0000256" key="1">
    <source>
        <dbReference type="ARBA" id="ARBA00004141"/>
    </source>
</evidence>
<dbReference type="Pfam" id="PF06736">
    <property type="entry name" value="TMEM175"/>
    <property type="match status" value="1"/>
</dbReference>
<evidence type="ECO:0000313" key="14">
    <source>
        <dbReference type="EMBL" id="MFC5926109.1"/>
    </source>
</evidence>
<evidence type="ECO:0000256" key="5">
    <source>
        <dbReference type="ARBA" id="ARBA00022692"/>
    </source>
</evidence>
<name>A0ABW1HC98_9ACTN</name>
<evidence type="ECO:0000256" key="7">
    <source>
        <dbReference type="ARBA" id="ARBA00022958"/>
    </source>
</evidence>
<keyword evidence="9" id="KW-0406">Ion transport</keyword>
<evidence type="ECO:0000256" key="8">
    <source>
        <dbReference type="ARBA" id="ARBA00022989"/>
    </source>
</evidence>
<gene>
    <name evidence="14" type="ORF">ACFQGL_22505</name>
</gene>
<dbReference type="PANTHER" id="PTHR31462">
    <property type="entry name" value="ENDOSOMAL/LYSOSOMAL POTASSIUM CHANNEL TMEM175"/>
    <property type="match status" value="1"/>
</dbReference>
<evidence type="ECO:0000256" key="13">
    <source>
        <dbReference type="SAM" id="Phobius"/>
    </source>
</evidence>
<keyword evidence="6" id="KW-0631">Potassium channel</keyword>
<reference evidence="15" key="1">
    <citation type="journal article" date="2019" name="Int. J. Syst. Evol. Microbiol.">
        <title>The Global Catalogue of Microorganisms (GCM) 10K type strain sequencing project: providing services to taxonomists for standard genome sequencing and annotation.</title>
        <authorList>
            <consortium name="The Broad Institute Genomics Platform"/>
            <consortium name="The Broad Institute Genome Sequencing Center for Infectious Disease"/>
            <person name="Wu L."/>
            <person name="Ma J."/>
        </authorList>
    </citation>
    <scope>NUCLEOTIDE SEQUENCE [LARGE SCALE GENOMIC DNA]</scope>
    <source>
        <strain evidence="15">CGMCC 4.7144</strain>
    </source>
</reference>
<evidence type="ECO:0000256" key="12">
    <source>
        <dbReference type="ARBA" id="ARBA00034430"/>
    </source>
</evidence>
<keyword evidence="11" id="KW-0407">Ion channel</keyword>
<keyword evidence="15" id="KW-1185">Reference proteome</keyword>
<feature type="transmembrane region" description="Helical" evidence="13">
    <location>
        <begin position="200"/>
        <end position="220"/>
    </location>
</feature>
<feature type="transmembrane region" description="Helical" evidence="13">
    <location>
        <begin position="62"/>
        <end position="80"/>
    </location>
</feature>
<keyword evidence="8 13" id="KW-1133">Transmembrane helix</keyword>
<dbReference type="InterPro" id="IPR010617">
    <property type="entry name" value="TMEM175-like"/>
</dbReference>
<evidence type="ECO:0000256" key="6">
    <source>
        <dbReference type="ARBA" id="ARBA00022826"/>
    </source>
</evidence>
<evidence type="ECO:0000256" key="11">
    <source>
        <dbReference type="ARBA" id="ARBA00023303"/>
    </source>
</evidence>
<evidence type="ECO:0000256" key="4">
    <source>
        <dbReference type="ARBA" id="ARBA00022538"/>
    </source>
</evidence>
<evidence type="ECO:0000256" key="2">
    <source>
        <dbReference type="ARBA" id="ARBA00006920"/>
    </source>
</evidence>
<feature type="transmembrane region" description="Helical" evidence="13">
    <location>
        <begin position="101"/>
        <end position="121"/>
    </location>
</feature>
<feature type="transmembrane region" description="Helical" evidence="13">
    <location>
        <begin position="176"/>
        <end position="194"/>
    </location>
</feature>
<organism evidence="14 15">
    <name type="scientific">Micromonospora vulcania</name>
    <dbReference type="NCBI Taxonomy" id="1441873"/>
    <lineage>
        <taxon>Bacteria</taxon>
        <taxon>Bacillati</taxon>
        <taxon>Actinomycetota</taxon>
        <taxon>Actinomycetes</taxon>
        <taxon>Micromonosporales</taxon>
        <taxon>Micromonosporaceae</taxon>
        <taxon>Micromonospora</taxon>
    </lineage>
</organism>
<dbReference type="Proteomes" id="UP001596226">
    <property type="component" value="Unassembled WGS sequence"/>
</dbReference>
<feature type="transmembrane region" description="Helical" evidence="13">
    <location>
        <begin position="133"/>
        <end position="155"/>
    </location>
</feature>
<dbReference type="RefSeq" id="WP_377514280.1">
    <property type="nucleotide sequence ID" value="NZ_JBHSQS010000014.1"/>
</dbReference>
<comment type="caution">
    <text evidence="14">The sequence shown here is derived from an EMBL/GenBank/DDBJ whole genome shotgun (WGS) entry which is preliminary data.</text>
</comment>
<comment type="subcellular location">
    <subcellularLocation>
        <location evidence="1">Membrane</location>
        <topology evidence="1">Multi-pass membrane protein</topology>
    </subcellularLocation>
</comment>
<keyword evidence="3" id="KW-0813">Transport</keyword>
<evidence type="ECO:0000256" key="9">
    <source>
        <dbReference type="ARBA" id="ARBA00023065"/>
    </source>
</evidence>